<protein>
    <recommendedName>
        <fullName evidence="4">CoxF protein</fullName>
    </recommendedName>
</protein>
<evidence type="ECO:0000313" key="3">
    <source>
        <dbReference type="Proteomes" id="UP001139104"/>
    </source>
</evidence>
<evidence type="ECO:0000256" key="1">
    <source>
        <dbReference type="SAM" id="Phobius"/>
    </source>
</evidence>
<feature type="transmembrane region" description="Helical" evidence="1">
    <location>
        <begin position="23"/>
        <end position="44"/>
    </location>
</feature>
<comment type="caution">
    <text evidence="2">The sequence shown here is derived from an EMBL/GenBank/DDBJ whole genome shotgun (WGS) entry which is preliminary data.</text>
</comment>
<evidence type="ECO:0000313" key="2">
    <source>
        <dbReference type="EMBL" id="MCI4684615.1"/>
    </source>
</evidence>
<gene>
    <name evidence="2" type="ORF">K2U94_17880</name>
</gene>
<sequence length="53" mass="6106">MPTEIIYKALTPEQERRRRQRNVAIALAVAALVAIFYVLTIVRLGPHVFQQPF</sequence>
<dbReference type="Proteomes" id="UP001139104">
    <property type="component" value="Unassembled WGS sequence"/>
</dbReference>
<accession>A0ABS9ZBA6</accession>
<keyword evidence="1" id="KW-0812">Transmembrane</keyword>
<dbReference type="RefSeq" id="WP_243068505.1">
    <property type="nucleotide sequence ID" value="NZ_JAIVFK010000001.1"/>
</dbReference>
<dbReference type="EMBL" id="JAIVFP010000001">
    <property type="protein sequence ID" value="MCI4684615.1"/>
    <property type="molecule type" value="Genomic_DNA"/>
</dbReference>
<keyword evidence="1" id="KW-0472">Membrane</keyword>
<proteinExistence type="predicted"/>
<reference evidence="2" key="1">
    <citation type="journal article" date="2022" name="ISME J.">
        <title>Identification of active gaseous-alkane degraders at natural gas seeps.</title>
        <authorList>
            <person name="Farhan Ul Haque M."/>
            <person name="Hernandez M."/>
            <person name="Crombie A.T."/>
            <person name="Murrell J.C."/>
        </authorList>
    </citation>
    <scope>NUCLEOTIDE SEQUENCE</scope>
    <source>
        <strain evidence="2">PC2</strain>
    </source>
</reference>
<keyword evidence="1" id="KW-1133">Transmembrane helix</keyword>
<name>A0ABS9ZBA6_9HYPH</name>
<organism evidence="2 3">
    <name type="scientific">Candidatus Rhodoblastus alkanivorans</name>
    <dbReference type="NCBI Taxonomy" id="2954117"/>
    <lineage>
        <taxon>Bacteria</taxon>
        <taxon>Pseudomonadati</taxon>
        <taxon>Pseudomonadota</taxon>
        <taxon>Alphaproteobacteria</taxon>
        <taxon>Hyphomicrobiales</taxon>
        <taxon>Rhodoblastaceae</taxon>
        <taxon>Rhodoblastus</taxon>
    </lineage>
</organism>
<keyword evidence="3" id="KW-1185">Reference proteome</keyword>
<evidence type="ECO:0008006" key="4">
    <source>
        <dbReference type="Google" id="ProtNLM"/>
    </source>
</evidence>